<feature type="domain" description="Protein kinase" evidence="11">
    <location>
        <begin position="1"/>
        <end position="254"/>
    </location>
</feature>
<dbReference type="Gene3D" id="1.25.40.90">
    <property type="match status" value="1"/>
</dbReference>
<comment type="catalytic activity">
    <reaction evidence="8">
        <text>L-seryl-[protein] + ATP = O-phospho-L-seryl-[protein] + ADP + H(+)</text>
        <dbReference type="Rhea" id="RHEA:17989"/>
        <dbReference type="Rhea" id="RHEA-COMP:9863"/>
        <dbReference type="Rhea" id="RHEA-COMP:11604"/>
        <dbReference type="ChEBI" id="CHEBI:15378"/>
        <dbReference type="ChEBI" id="CHEBI:29999"/>
        <dbReference type="ChEBI" id="CHEBI:30616"/>
        <dbReference type="ChEBI" id="CHEBI:83421"/>
        <dbReference type="ChEBI" id="CHEBI:456216"/>
        <dbReference type="EC" id="2.7.11.1"/>
    </reaction>
</comment>
<dbReference type="Gene3D" id="1.10.510.10">
    <property type="entry name" value="Transferase(Phosphotransferase) domain 1"/>
    <property type="match status" value="1"/>
</dbReference>
<dbReference type="PROSITE" id="PS50011">
    <property type="entry name" value="PROTEIN_KINASE_DOM"/>
    <property type="match status" value="1"/>
</dbReference>
<keyword evidence="2" id="KW-0723">Serine/threonine-protein kinase</keyword>
<evidence type="ECO:0000256" key="7">
    <source>
        <dbReference type="ARBA" id="ARBA00047899"/>
    </source>
</evidence>
<dbReference type="InterPro" id="IPR038508">
    <property type="entry name" value="ArfGAP_dom_sf"/>
</dbReference>
<dbReference type="InParanoid" id="D8M2M1"/>
<dbReference type="GO" id="GO:0004674">
    <property type="term" value="F:protein serine/threonine kinase activity"/>
    <property type="evidence" value="ECO:0007669"/>
    <property type="project" value="UniProtKB-KW"/>
</dbReference>
<evidence type="ECO:0000256" key="1">
    <source>
        <dbReference type="ARBA" id="ARBA00012513"/>
    </source>
</evidence>
<dbReference type="Proteomes" id="UP000008312">
    <property type="component" value="Unassembled WGS sequence"/>
</dbReference>
<dbReference type="InterPro" id="IPR011009">
    <property type="entry name" value="Kinase-like_dom_sf"/>
</dbReference>
<dbReference type="InterPro" id="IPR011417">
    <property type="entry name" value="ANTH_dom"/>
</dbReference>
<evidence type="ECO:0000256" key="10">
    <source>
        <dbReference type="SAM" id="MobiDB-lite"/>
    </source>
</evidence>
<keyword evidence="9" id="KW-0479">Metal-binding</keyword>
<dbReference type="PANTHER" id="PTHR22967:SF57">
    <property type="entry name" value="AUXILIN, ISOFORM A-RELATED"/>
    <property type="match status" value="1"/>
</dbReference>
<keyword evidence="6" id="KW-0067">ATP-binding</keyword>
<dbReference type="Pfam" id="PF00069">
    <property type="entry name" value="Pkinase"/>
    <property type="match status" value="1"/>
</dbReference>
<dbReference type="SUPFAM" id="SSF56112">
    <property type="entry name" value="Protein kinase-like (PK-like)"/>
    <property type="match status" value="1"/>
</dbReference>
<evidence type="ECO:0000256" key="2">
    <source>
        <dbReference type="ARBA" id="ARBA00022527"/>
    </source>
</evidence>
<dbReference type="PROSITE" id="PS50115">
    <property type="entry name" value="ARFGAP"/>
    <property type="match status" value="1"/>
</dbReference>
<dbReference type="PANTHER" id="PTHR22967">
    <property type="entry name" value="SERINE/THREONINE PROTEIN KINASE"/>
    <property type="match status" value="1"/>
</dbReference>
<keyword evidence="9" id="KW-0863">Zinc-finger</keyword>
<dbReference type="GO" id="GO:0005524">
    <property type="term" value="F:ATP binding"/>
    <property type="evidence" value="ECO:0007669"/>
    <property type="project" value="UniProtKB-KW"/>
</dbReference>
<dbReference type="Pfam" id="PF01412">
    <property type="entry name" value="ArfGap"/>
    <property type="match status" value="1"/>
</dbReference>
<evidence type="ECO:0000256" key="5">
    <source>
        <dbReference type="ARBA" id="ARBA00022777"/>
    </source>
</evidence>
<comment type="catalytic activity">
    <reaction evidence="7">
        <text>L-threonyl-[protein] + ATP = O-phospho-L-threonyl-[protein] + ADP + H(+)</text>
        <dbReference type="Rhea" id="RHEA:46608"/>
        <dbReference type="Rhea" id="RHEA-COMP:11060"/>
        <dbReference type="Rhea" id="RHEA-COMP:11605"/>
        <dbReference type="ChEBI" id="CHEBI:15378"/>
        <dbReference type="ChEBI" id="CHEBI:30013"/>
        <dbReference type="ChEBI" id="CHEBI:30616"/>
        <dbReference type="ChEBI" id="CHEBI:61977"/>
        <dbReference type="ChEBI" id="CHEBI:456216"/>
        <dbReference type="EC" id="2.7.11.1"/>
    </reaction>
</comment>
<evidence type="ECO:0000313" key="14">
    <source>
        <dbReference type="EMBL" id="CBK22310.2"/>
    </source>
</evidence>
<evidence type="ECO:0000256" key="3">
    <source>
        <dbReference type="ARBA" id="ARBA00022679"/>
    </source>
</evidence>
<dbReference type="AlphaFoldDB" id="D8M2M1"/>
<dbReference type="GO" id="GO:0008270">
    <property type="term" value="F:zinc ion binding"/>
    <property type="evidence" value="ECO:0007669"/>
    <property type="project" value="UniProtKB-KW"/>
</dbReference>
<reference evidence="14" key="1">
    <citation type="submission" date="2010-02" db="EMBL/GenBank/DDBJ databases">
        <title>Sequencing and annotation of the Blastocystis hominis genome.</title>
        <authorList>
            <person name="Wincker P."/>
        </authorList>
    </citation>
    <scope>NUCLEOTIDE SEQUENCE</scope>
    <source>
        <strain evidence="14">Singapore isolate B</strain>
    </source>
</reference>
<keyword evidence="3" id="KW-0808">Transferase</keyword>
<gene>
    <name evidence="14" type="ORF">GSBLH_T00006436001</name>
</gene>
<evidence type="ECO:0000313" key="15">
    <source>
        <dbReference type="Proteomes" id="UP000008312"/>
    </source>
</evidence>
<dbReference type="SUPFAM" id="SSF48464">
    <property type="entry name" value="ENTH/VHS domain"/>
    <property type="match status" value="1"/>
</dbReference>
<evidence type="ECO:0000256" key="8">
    <source>
        <dbReference type="ARBA" id="ARBA00048679"/>
    </source>
</evidence>
<dbReference type="GO" id="GO:0005737">
    <property type="term" value="C:cytoplasm"/>
    <property type="evidence" value="ECO:0007669"/>
    <property type="project" value="TreeGrafter"/>
</dbReference>
<dbReference type="EC" id="2.7.11.1" evidence="1"/>
<sequence>MKSLNRLKQEIFQWKHMPIHGNLVRYYDSEIYNEENLVRGVIITEHCDGGLLSDVVTQTYPQTFSEKMLLAILRDVACALFVLHTEDPPVSYRNVNPNYIYVHASGRCKLEAARSMTSNMIVFAFPTLNVQTPHTMEESRIVEQQLELVADPAYFPPEFCDLTSNSKHRKISEKVDVWELGILMYYLAFFSTPFESVDGKIDTRSLIAGRFTFPANEAKKYSAEFLEIIRRLLTADVNKRPSIVDVVVKASGFTRWRMTQEASAVLDYAQQQRRKPVQPKPQSKKATLTRPKSTSVPRERSNKLQVTKPAQRGSSGKSTSSGKYSTSLELSDSDLSSSSDVDDLVQQKREAGEMTDRIRTSMLQYFGGKKNHTRWVLKCTSRVPEPPPRRSMKKIAIAAYENHSIDFYFSLLSKRPLFASEIVAVKALTTTLCVFQLSTQEVVYQSFKHVSLLKEISTRWKIVEESEDKRKDMNWAPFISRFANILTNKVYFLNKYTEFGMNYALVEGAELDVEDQVNVPARLSTLLANLNLALRWALANTDPVINGAIRPMIEEAHSIYLSLTVVMADLLSKNDEPDIVQSTLARYEEERLALREIIMRAKNIQELNLFDDIPSIPAKSPLEKHPRRARAAARKILDSFMSVGDNDMLEEADLDDEDSGSSDNEENVHLLGSLYKVTAKGAIVPLIGTVGTQRAEENTRQAMKKVLIRKENKVCVECGRAPVKYFSVNLGVFLCAICQKIHQQLGESISEVHSTTAKVLRPEWVAAAAEIGNKKAKAFWENRLPEEKRPALDASPSAWASFLKQKYIQRLWIPVVVK</sequence>
<feature type="region of interest" description="Disordered" evidence="10">
    <location>
        <begin position="269"/>
        <end position="343"/>
    </location>
</feature>
<evidence type="ECO:0000259" key="13">
    <source>
        <dbReference type="PROSITE" id="PS50942"/>
    </source>
</evidence>
<dbReference type="PROSITE" id="PS50942">
    <property type="entry name" value="ENTH"/>
    <property type="match status" value="1"/>
</dbReference>
<evidence type="ECO:0000256" key="6">
    <source>
        <dbReference type="ARBA" id="ARBA00022840"/>
    </source>
</evidence>
<dbReference type="RefSeq" id="XP_012896358.1">
    <property type="nucleotide sequence ID" value="XM_013040904.1"/>
</dbReference>
<dbReference type="OMA" id="RANEIYI"/>
<keyword evidence="5" id="KW-0418">Kinase</keyword>
<dbReference type="GO" id="GO:0005543">
    <property type="term" value="F:phospholipid binding"/>
    <property type="evidence" value="ECO:0007669"/>
    <property type="project" value="InterPro"/>
</dbReference>
<evidence type="ECO:0000256" key="9">
    <source>
        <dbReference type="PROSITE-ProRule" id="PRU00288"/>
    </source>
</evidence>
<organism evidence="14">
    <name type="scientific">Blastocystis hominis</name>
    <dbReference type="NCBI Taxonomy" id="12968"/>
    <lineage>
        <taxon>Eukaryota</taxon>
        <taxon>Sar</taxon>
        <taxon>Stramenopiles</taxon>
        <taxon>Bigyra</taxon>
        <taxon>Opalozoa</taxon>
        <taxon>Opalinata</taxon>
        <taxon>Blastocystidae</taxon>
        <taxon>Blastocystis</taxon>
    </lineage>
</organism>
<keyword evidence="15" id="KW-1185">Reference proteome</keyword>
<dbReference type="InterPro" id="IPR008942">
    <property type="entry name" value="ENTH_VHS"/>
</dbReference>
<dbReference type="EMBL" id="FN668649">
    <property type="protein sequence ID" value="CBK22310.2"/>
    <property type="molecule type" value="Genomic_DNA"/>
</dbReference>
<accession>D8M2M1</accession>
<protein>
    <recommendedName>
        <fullName evidence="1">non-specific serine/threonine protein kinase</fullName>
        <ecNumber evidence="1">2.7.11.1</ecNumber>
    </recommendedName>
</protein>
<dbReference type="GO" id="GO:0005096">
    <property type="term" value="F:GTPase activator activity"/>
    <property type="evidence" value="ECO:0007669"/>
    <property type="project" value="InterPro"/>
</dbReference>
<dbReference type="SMART" id="SM00105">
    <property type="entry name" value="ArfGap"/>
    <property type="match status" value="1"/>
</dbReference>
<name>D8M2M1_BLAHO</name>
<dbReference type="SUPFAM" id="SSF57863">
    <property type="entry name" value="ArfGap/RecO-like zinc finger"/>
    <property type="match status" value="1"/>
</dbReference>
<dbReference type="InterPro" id="IPR001164">
    <property type="entry name" value="ArfGAP_dom"/>
</dbReference>
<dbReference type="InterPro" id="IPR037278">
    <property type="entry name" value="ARFGAP/RecO"/>
</dbReference>
<feature type="domain" description="Arf-GAP" evidence="12">
    <location>
        <begin position="700"/>
        <end position="818"/>
    </location>
</feature>
<dbReference type="Gene3D" id="1.10.220.150">
    <property type="entry name" value="Arf GTPase activating protein"/>
    <property type="match status" value="1"/>
</dbReference>
<evidence type="ECO:0000256" key="4">
    <source>
        <dbReference type="ARBA" id="ARBA00022741"/>
    </source>
</evidence>
<feature type="domain" description="ENTH" evidence="13">
    <location>
        <begin position="364"/>
        <end position="500"/>
    </location>
</feature>
<keyword evidence="9" id="KW-0862">Zinc</keyword>
<dbReference type="InterPro" id="IPR000719">
    <property type="entry name" value="Prot_kinase_dom"/>
</dbReference>
<dbReference type="GeneID" id="24922560"/>
<dbReference type="InterPro" id="IPR013809">
    <property type="entry name" value="ENTH"/>
</dbReference>
<proteinExistence type="predicted"/>
<keyword evidence="4" id="KW-0547">Nucleotide-binding</keyword>
<evidence type="ECO:0000259" key="11">
    <source>
        <dbReference type="PROSITE" id="PS50011"/>
    </source>
</evidence>
<dbReference type="Pfam" id="PF07651">
    <property type="entry name" value="ANTH"/>
    <property type="match status" value="1"/>
</dbReference>
<dbReference type="SMART" id="SM00220">
    <property type="entry name" value="S_TKc"/>
    <property type="match status" value="1"/>
</dbReference>
<dbReference type="OrthoDB" id="2018507at2759"/>
<evidence type="ECO:0000259" key="12">
    <source>
        <dbReference type="PROSITE" id="PS50115"/>
    </source>
</evidence>
<feature type="compositionally biased region" description="Low complexity" evidence="10">
    <location>
        <begin position="313"/>
        <end position="339"/>
    </location>
</feature>